<accession>A0A1F6P9C3</accession>
<sequence>MKRLFVKNKSKLREVRHARIRKALGGTADVPRLSVFRSLKGMTVQIIDDVSRKTLCYASIKEVKEKKAENRNGKVATSYLLGKVLAEKAKAKGVTKVKFDRGGYKYHGRVQALAEGAREGGLVF</sequence>
<evidence type="ECO:0000313" key="9">
    <source>
        <dbReference type="Proteomes" id="UP000176634"/>
    </source>
</evidence>
<evidence type="ECO:0000256" key="3">
    <source>
        <dbReference type="ARBA" id="ARBA00022884"/>
    </source>
</evidence>
<comment type="similarity">
    <text evidence="1 7">Belongs to the universal ribosomal protein uL18 family.</text>
</comment>
<comment type="caution">
    <text evidence="8">The sequence shown here is derived from an EMBL/GenBank/DDBJ whole genome shotgun (WGS) entry which is preliminary data.</text>
</comment>
<dbReference type="Proteomes" id="UP000176634">
    <property type="component" value="Unassembled WGS sequence"/>
</dbReference>
<dbReference type="InterPro" id="IPR004389">
    <property type="entry name" value="Ribosomal_uL18_bac-type"/>
</dbReference>
<dbReference type="InterPro" id="IPR057268">
    <property type="entry name" value="Ribosomal_L18"/>
</dbReference>
<dbReference type="STRING" id="1798705.A2563_03480"/>
<dbReference type="AlphaFoldDB" id="A0A1F6P9C3"/>
<keyword evidence="3 7" id="KW-0694">RNA-binding</keyword>
<dbReference type="GO" id="GO:0005840">
    <property type="term" value="C:ribosome"/>
    <property type="evidence" value="ECO:0007669"/>
    <property type="project" value="UniProtKB-KW"/>
</dbReference>
<dbReference type="SUPFAM" id="SSF53137">
    <property type="entry name" value="Translational machinery components"/>
    <property type="match status" value="1"/>
</dbReference>
<dbReference type="HAMAP" id="MF_01337_B">
    <property type="entry name" value="Ribosomal_uL18_B"/>
    <property type="match status" value="1"/>
</dbReference>
<dbReference type="InterPro" id="IPR005484">
    <property type="entry name" value="Ribosomal_uL18_bac/plant/anim"/>
</dbReference>
<dbReference type="GO" id="GO:0008097">
    <property type="term" value="F:5S rRNA binding"/>
    <property type="evidence" value="ECO:0007669"/>
    <property type="project" value="TreeGrafter"/>
</dbReference>
<evidence type="ECO:0000256" key="5">
    <source>
        <dbReference type="ARBA" id="ARBA00023274"/>
    </source>
</evidence>
<keyword evidence="5 7" id="KW-0687">Ribonucleoprotein</keyword>
<dbReference type="PANTHER" id="PTHR12899:SF3">
    <property type="entry name" value="LARGE RIBOSOMAL SUBUNIT PROTEIN UL18M"/>
    <property type="match status" value="1"/>
</dbReference>
<protein>
    <recommendedName>
        <fullName evidence="6 7">Large ribosomal subunit protein uL18</fullName>
    </recommendedName>
</protein>
<organism evidence="8 9">
    <name type="scientific">Candidatus Magasanikbacteria bacterium RIFOXYD1_FULL_40_23</name>
    <dbReference type="NCBI Taxonomy" id="1798705"/>
    <lineage>
        <taxon>Bacteria</taxon>
        <taxon>Candidatus Magasanikiibacteriota</taxon>
    </lineage>
</organism>
<dbReference type="PANTHER" id="PTHR12899">
    <property type="entry name" value="39S RIBOSOMAL PROTEIN L18, MITOCHONDRIAL"/>
    <property type="match status" value="1"/>
</dbReference>
<dbReference type="Gene3D" id="3.30.420.100">
    <property type="match status" value="1"/>
</dbReference>
<proteinExistence type="inferred from homology"/>
<evidence type="ECO:0000256" key="4">
    <source>
        <dbReference type="ARBA" id="ARBA00022980"/>
    </source>
</evidence>
<comment type="subunit">
    <text evidence="7">Part of the 50S ribosomal subunit; part of the 5S rRNA/L5/L18/L25 subcomplex. Contacts the 5S and 23S rRNAs.</text>
</comment>
<gene>
    <name evidence="7" type="primary">rplR</name>
    <name evidence="8" type="ORF">A2563_03480</name>
</gene>
<dbReference type="NCBIfam" id="TIGR00060">
    <property type="entry name" value="L18_bact"/>
    <property type="match status" value="1"/>
</dbReference>
<keyword evidence="2 7" id="KW-0699">rRNA-binding</keyword>
<dbReference type="GO" id="GO:1990904">
    <property type="term" value="C:ribonucleoprotein complex"/>
    <property type="evidence" value="ECO:0007669"/>
    <property type="project" value="UniProtKB-KW"/>
</dbReference>
<dbReference type="GO" id="GO:0006412">
    <property type="term" value="P:translation"/>
    <property type="evidence" value="ECO:0007669"/>
    <property type="project" value="UniProtKB-UniRule"/>
</dbReference>
<evidence type="ECO:0000313" key="8">
    <source>
        <dbReference type="EMBL" id="OGH92708.1"/>
    </source>
</evidence>
<evidence type="ECO:0000256" key="2">
    <source>
        <dbReference type="ARBA" id="ARBA00022730"/>
    </source>
</evidence>
<dbReference type="EMBL" id="MFRA01000005">
    <property type="protein sequence ID" value="OGH92708.1"/>
    <property type="molecule type" value="Genomic_DNA"/>
</dbReference>
<dbReference type="Pfam" id="PF00861">
    <property type="entry name" value="Ribosomal_L18p"/>
    <property type="match status" value="1"/>
</dbReference>
<evidence type="ECO:0000256" key="7">
    <source>
        <dbReference type="HAMAP-Rule" id="MF_01337"/>
    </source>
</evidence>
<comment type="function">
    <text evidence="7">This is one of the proteins that bind and probably mediate the attachment of the 5S RNA into the large ribosomal subunit, where it forms part of the central protuberance.</text>
</comment>
<keyword evidence="4 7" id="KW-0689">Ribosomal protein</keyword>
<dbReference type="CDD" id="cd00432">
    <property type="entry name" value="Ribosomal_L18_L5e"/>
    <property type="match status" value="1"/>
</dbReference>
<evidence type="ECO:0000256" key="6">
    <source>
        <dbReference type="ARBA" id="ARBA00035197"/>
    </source>
</evidence>
<dbReference type="FunFam" id="3.30.420.100:FF:000001">
    <property type="entry name" value="50S ribosomal protein L18"/>
    <property type="match status" value="1"/>
</dbReference>
<reference evidence="8 9" key="1">
    <citation type="journal article" date="2016" name="Nat. Commun.">
        <title>Thousands of microbial genomes shed light on interconnected biogeochemical processes in an aquifer system.</title>
        <authorList>
            <person name="Anantharaman K."/>
            <person name="Brown C.T."/>
            <person name="Hug L.A."/>
            <person name="Sharon I."/>
            <person name="Castelle C.J."/>
            <person name="Probst A.J."/>
            <person name="Thomas B.C."/>
            <person name="Singh A."/>
            <person name="Wilkins M.J."/>
            <person name="Karaoz U."/>
            <person name="Brodie E.L."/>
            <person name="Williams K.H."/>
            <person name="Hubbard S.S."/>
            <person name="Banfield J.F."/>
        </authorList>
    </citation>
    <scope>NUCLEOTIDE SEQUENCE [LARGE SCALE GENOMIC DNA]</scope>
</reference>
<evidence type="ECO:0000256" key="1">
    <source>
        <dbReference type="ARBA" id="ARBA00007116"/>
    </source>
</evidence>
<dbReference type="GO" id="GO:0005737">
    <property type="term" value="C:cytoplasm"/>
    <property type="evidence" value="ECO:0007669"/>
    <property type="project" value="UniProtKB-ARBA"/>
</dbReference>
<name>A0A1F6P9C3_9BACT</name>
<dbReference type="GO" id="GO:0003735">
    <property type="term" value="F:structural constituent of ribosome"/>
    <property type="evidence" value="ECO:0007669"/>
    <property type="project" value="InterPro"/>
</dbReference>